<protein>
    <submittedName>
        <fullName evidence="1">Crooked neck protein, putative</fullName>
    </submittedName>
</protein>
<evidence type="ECO:0000313" key="1">
    <source>
        <dbReference type="EMBL" id="JAE39798.1"/>
    </source>
</evidence>
<proteinExistence type="predicted"/>
<reference evidence="1" key="1">
    <citation type="submission" date="2014-09" db="EMBL/GenBank/DDBJ databases">
        <authorList>
            <person name="Magalhaes I.L.F."/>
            <person name="Oliveira U."/>
            <person name="Santos F.R."/>
            <person name="Vidigal T.H.D.A."/>
            <person name="Brescovit A.D."/>
            <person name="Santos A.J."/>
        </authorList>
    </citation>
    <scope>NUCLEOTIDE SEQUENCE</scope>
    <source>
        <tissue evidence="1">Shoot tissue taken approximately 20 cm above the soil surface</tissue>
    </source>
</reference>
<accession>A0A0A9I3N6</accession>
<organism evidence="1">
    <name type="scientific">Arundo donax</name>
    <name type="common">Giant reed</name>
    <name type="synonym">Donax arundinaceus</name>
    <dbReference type="NCBI Taxonomy" id="35708"/>
    <lineage>
        <taxon>Eukaryota</taxon>
        <taxon>Viridiplantae</taxon>
        <taxon>Streptophyta</taxon>
        <taxon>Embryophyta</taxon>
        <taxon>Tracheophyta</taxon>
        <taxon>Spermatophyta</taxon>
        <taxon>Magnoliopsida</taxon>
        <taxon>Liliopsida</taxon>
        <taxon>Poales</taxon>
        <taxon>Poaceae</taxon>
        <taxon>PACMAD clade</taxon>
        <taxon>Arundinoideae</taxon>
        <taxon>Arundineae</taxon>
        <taxon>Arundo</taxon>
    </lineage>
</organism>
<reference evidence="1" key="2">
    <citation type="journal article" date="2015" name="Data Brief">
        <title>Shoot transcriptome of the giant reed, Arundo donax.</title>
        <authorList>
            <person name="Barrero R.A."/>
            <person name="Guerrero F.D."/>
            <person name="Moolhuijzen P."/>
            <person name="Goolsby J.A."/>
            <person name="Tidwell J."/>
            <person name="Bellgard S.E."/>
            <person name="Bellgard M.I."/>
        </authorList>
    </citation>
    <scope>NUCLEOTIDE SEQUENCE</scope>
    <source>
        <tissue evidence="1">Shoot tissue taken approximately 20 cm above the soil surface</tissue>
    </source>
</reference>
<name>A0A0A9I3N6_ARUDO</name>
<sequence length="14" mass="1593">MPSSQRADSNTRRS</sequence>
<dbReference type="EMBL" id="GBRH01158098">
    <property type="protein sequence ID" value="JAE39798.1"/>
    <property type="molecule type" value="Transcribed_RNA"/>
</dbReference>